<organism evidence="3">
    <name type="scientific">Telmatobacter sp. DSM 110680</name>
    <dbReference type="NCBI Taxonomy" id="3036704"/>
    <lineage>
        <taxon>Bacteria</taxon>
        <taxon>Pseudomonadati</taxon>
        <taxon>Acidobacteriota</taxon>
        <taxon>Terriglobia</taxon>
        <taxon>Terriglobales</taxon>
        <taxon>Acidobacteriaceae</taxon>
        <taxon>Telmatobacter</taxon>
    </lineage>
</organism>
<dbReference type="RefSeq" id="WP_348262024.1">
    <property type="nucleotide sequence ID" value="NZ_CP121196.1"/>
</dbReference>
<protein>
    <recommendedName>
        <fullName evidence="4">Oxidoreductase molybdopterin-binding domain-containing protein</fullName>
    </recommendedName>
</protein>
<dbReference type="InterPro" id="IPR036374">
    <property type="entry name" value="OxRdtase_Mopterin-bd_sf"/>
</dbReference>
<accession>A0AAU7DHE3</accession>
<evidence type="ECO:0000256" key="2">
    <source>
        <dbReference type="SAM" id="SignalP"/>
    </source>
</evidence>
<dbReference type="AlphaFoldDB" id="A0AAU7DHE3"/>
<evidence type="ECO:0000256" key="1">
    <source>
        <dbReference type="SAM" id="MobiDB-lite"/>
    </source>
</evidence>
<name>A0AAU7DHE3_9BACT</name>
<evidence type="ECO:0008006" key="4">
    <source>
        <dbReference type="Google" id="ProtNLM"/>
    </source>
</evidence>
<dbReference type="Gene3D" id="3.90.420.10">
    <property type="entry name" value="Oxidoreductase, molybdopterin-binding domain"/>
    <property type="match status" value="1"/>
</dbReference>
<dbReference type="SUPFAM" id="SSF56524">
    <property type="entry name" value="Oxidoreductase molybdopterin-binding domain"/>
    <property type="match status" value="1"/>
</dbReference>
<feature type="region of interest" description="Disordered" evidence="1">
    <location>
        <begin position="23"/>
        <end position="59"/>
    </location>
</feature>
<sequence length="195" mass="20941">MRRRAIQLILSLALVPAAAVSQLPDNPNTGPGGVPFRPPGPLDTSRTRQQADQGRDAMDTPLKISYGKKSAEWTATKLAPLPHETIQATNERTQSQETYSGVPLMALLVELGVPQKLKGKDFRLYVVAEGRDGNKVVYSLGEISPDVHEGSVLLADSVDGRPLGDSGPIALICSGERRPARWIRGVVSIKVQAAD</sequence>
<reference evidence="3" key="1">
    <citation type="submission" date="2023-03" db="EMBL/GenBank/DDBJ databases">
        <title>Edaphobacter sp.</title>
        <authorList>
            <person name="Huber K.J."/>
            <person name="Papendorf J."/>
            <person name="Pilke C."/>
            <person name="Bunk B."/>
            <person name="Sproeer C."/>
            <person name="Pester M."/>
        </authorList>
    </citation>
    <scope>NUCLEOTIDE SEQUENCE</scope>
    <source>
        <strain evidence="3">DSM 110680</strain>
    </source>
</reference>
<keyword evidence="2" id="KW-0732">Signal</keyword>
<gene>
    <name evidence="3" type="ORF">P8935_19745</name>
</gene>
<feature type="signal peptide" evidence="2">
    <location>
        <begin position="1"/>
        <end position="19"/>
    </location>
</feature>
<dbReference type="EMBL" id="CP121196">
    <property type="protein sequence ID" value="XBH16796.1"/>
    <property type="molecule type" value="Genomic_DNA"/>
</dbReference>
<feature type="chain" id="PRO_5043369305" description="Oxidoreductase molybdopterin-binding domain-containing protein" evidence="2">
    <location>
        <begin position="20"/>
        <end position="195"/>
    </location>
</feature>
<evidence type="ECO:0000313" key="3">
    <source>
        <dbReference type="EMBL" id="XBH16796.1"/>
    </source>
</evidence>
<proteinExistence type="predicted"/>